<dbReference type="Pfam" id="PF00440">
    <property type="entry name" value="TetR_N"/>
    <property type="match status" value="1"/>
</dbReference>
<keyword evidence="2 4" id="KW-0238">DNA-binding</keyword>
<dbReference type="InterPro" id="IPR001647">
    <property type="entry name" value="HTH_TetR"/>
</dbReference>
<name>A0ABV7L2J5_9PROT</name>
<dbReference type="InterPro" id="IPR011075">
    <property type="entry name" value="TetR_C"/>
</dbReference>
<evidence type="ECO:0000313" key="6">
    <source>
        <dbReference type="EMBL" id="MFC3228880.1"/>
    </source>
</evidence>
<keyword evidence="3" id="KW-0804">Transcription</keyword>
<gene>
    <name evidence="6" type="ORF">ACFOGJ_16665</name>
</gene>
<sequence>MGRPRSFDEADVLQRAMDCFWTRGYEASSLDDLCGAMGISRSSFYQCFGNKHDLLLATLDRYGDETMERMWATFAAGRSFRDSLAAFLDMAVADAGAPSSGPDGMQGRGCYLGNCAAELAAVDEEAAARLDRTFTRIADAFAQQIRAAQDRGEIPAERDPVALARLLMAGLQGLRLVAKTRPDRAVLADIANGLLQAVRQH</sequence>
<evidence type="ECO:0000259" key="5">
    <source>
        <dbReference type="PROSITE" id="PS50977"/>
    </source>
</evidence>
<dbReference type="Proteomes" id="UP001595528">
    <property type="component" value="Unassembled WGS sequence"/>
</dbReference>
<evidence type="ECO:0000256" key="4">
    <source>
        <dbReference type="PROSITE-ProRule" id="PRU00335"/>
    </source>
</evidence>
<protein>
    <submittedName>
        <fullName evidence="6">TetR/AcrR family transcriptional regulator</fullName>
    </submittedName>
</protein>
<dbReference type="PANTHER" id="PTHR47506:SF10">
    <property type="entry name" value="TRANSCRIPTIONAL REGULATORY PROTEIN"/>
    <property type="match status" value="1"/>
</dbReference>
<dbReference type="Gene3D" id="1.10.10.60">
    <property type="entry name" value="Homeodomain-like"/>
    <property type="match status" value="1"/>
</dbReference>
<dbReference type="PANTHER" id="PTHR47506">
    <property type="entry name" value="TRANSCRIPTIONAL REGULATORY PROTEIN"/>
    <property type="match status" value="1"/>
</dbReference>
<feature type="DNA-binding region" description="H-T-H motif" evidence="4">
    <location>
        <begin position="29"/>
        <end position="48"/>
    </location>
</feature>
<feature type="domain" description="HTH tetR-type" evidence="5">
    <location>
        <begin position="6"/>
        <end position="66"/>
    </location>
</feature>
<evidence type="ECO:0000256" key="3">
    <source>
        <dbReference type="ARBA" id="ARBA00023163"/>
    </source>
</evidence>
<dbReference type="RefSeq" id="WP_379902408.1">
    <property type="nucleotide sequence ID" value="NZ_JBHRTR010000028.1"/>
</dbReference>
<dbReference type="SUPFAM" id="SSF48498">
    <property type="entry name" value="Tetracyclin repressor-like, C-terminal domain"/>
    <property type="match status" value="1"/>
</dbReference>
<keyword evidence="1" id="KW-0805">Transcription regulation</keyword>
<dbReference type="InterPro" id="IPR036271">
    <property type="entry name" value="Tet_transcr_reg_TetR-rel_C_sf"/>
</dbReference>
<keyword evidence="7" id="KW-1185">Reference proteome</keyword>
<dbReference type="EMBL" id="JBHRTR010000028">
    <property type="protein sequence ID" value="MFC3228880.1"/>
    <property type="molecule type" value="Genomic_DNA"/>
</dbReference>
<proteinExistence type="predicted"/>
<comment type="caution">
    <text evidence="6">The sequence shown here is derived from an EMBL/GenBank/DDBJ whole genome shotgun (WGS) entry which is preliminary data.</text>
</comment>
<reference evidence="7" key="1">
    <citation type="journal article" date="2019" name="Int. J. Syst. Evol. Microbiol.">
        <title>The Global Catalogue of Microorganisms (GCM) 10K type strain sequencing project: providing services to taxonomists for standard genome sequencing and annotation.</title>
        <authorList>
            <consortium name="The Broad Institute Genomics Platform"/>
            <consortium name="The Broad Institute Genome Sequencing Center for Infectious Disease"/>
            <person name="Wu L."/>
            <person name="Ma J."/>
        </authorList>
    </citation>
    <scope>NUCLEOTIDE SEQUENCE [LARGE SCALE GENOMIC DNA]</scope>
    <source>
        <strain evidence="7">KCTC 42964</strain>
    </source>
</reference>
<dbReference type="SUPFAM" id="SSF46689">
    <property type="entry name" value="Homeodomain-like"/>
    <property type="match status" value="1"/>
</dbReference>
<evidence type="ECO:0000256" key="2">
    <source>
        <dbReference type="ARBA" id="ARBA00023125"/>
    </source>
</evidence>
<dbReference type="PROSITE" id="PS50977">
    <property type="entry name" value="HTH_TETR_2"/>
    <property type="match status" value="1"/>
</dbReference>
<dbReference type="Gene3D" id="1.10.357.10">
    <property type="entry name" value="Tetracycline Repressor, domain 2"/>
    <property type="match status" value="1"/>
</dbReference>
<dbReference type="Pfam" id="PF16925">
    <property type="entry name" value="TetR_C_13"/>
    <property type="match status" value="1"/>
</dbReference>
<evidence type="ECO:0000256" key="1">
    <source>
        <dbReference type="ARBA" id="ARBA00023015"/>
    </source>
</evidence>
<dbReference type="InterPro" id="IPR009057">
    <property type="entry name" value="Homeodomain-like_sf"/>
</dbReference>
<organism evidence="6 7">
    <name type="scientific">Marinibaculum pumilum</name>
    <dbReference type="NCBI Taxonomy" id="1766165"/>
    <lineage>
        <taxon>Bacteria</taxon>
        <taxon>Pseudomonadati</taxon>
        <taxon>Pseudomonadota</taxon>
        <taxon>Alphaproteobacteria</taxon>
        <taxon>Rhodospirillales</taxon>
        <taxon>Rhodospirillaceae</taxon>
        <taxon>Marinibaculum</taxon>
    </lineage>
</organism>
<evidence type="ECO:0000313" key="7">
    <source>
        <dbReference type="Proteomes" id="UP001595528"/>
    </source>
</evidence>
<accession>A0ABV7L2J5</accession>